<dbReference type="PANTHER" id="PTHR42695:SF5">
    <property type="entry name" value="GLUTAMINE AMIDOTRANSFERASE YLR126C-RELATED"/>
    <property type="match status" value="1"/>
</dbReference>
<organism evidence="2 3">
    <name type="scientific">Pseudomonas cavernicola</name>
    <dbReference type="NCBI Taxonomy" id="2320866"/>
    <lineage>
        <taxon>Bacteria</taxon>
        <taxon>Pseudomonadati</taxon>
        <taxon>Pseudomonadota</taxon>
        <taxon>Gammaproteobacteria</taxon>
        <taxon>Pseudomonadales</taxon>
        <taxon>Pseudomonadaceae</taxon>
        <taxon>Pseudomonas</taxon>
    </lineage>
</organism>
<dbReference type="AlphaFoldDB" id="A0A418XLU8"/>
<proteinExistence type="predicted"/>
<name>A0A418XLU8_9PSED</name>
<dbReference type="PROSITE" id="PS51273">
    <property type="entry name" value="GATASE_TYPE_1"/>
    <property type="match status" value="1"/>
</dbReference>
<evidence type="ECO:0000313" key="3">
    <source>
        <dbReference type="Proteomes" id="UP000284021"/>
    </source>
</evidence>
<sequence length="235" mass="26294">MTDILILTHVDYCPAGHLAHVLDAQELDFCVLRADLGELQGYDLDRPKAVAIMGGPMSANDPLPWIGAEIAALRHFIQRDIPLIGHCLGGQLLAKALGASIHRMPYNEIGWQPLSQSSQAAGNPWLAHLPEEFPVYQWHGDTFDLPEGAQRLLSSPWCPNQAFAWGDKVLALQGHPEMTEELVRLWLTDWAHLLDETQSSQQPRRQMLDDLPTKVAALNQVAEGFYRHWLKLAFA</sequence>
<reference evidence="2 3" key="1">
    <citation type="submission" date="2018-09" db="EMBL/GenBank/DDBJ databases">
        <authorList>
            <person name="Zhu H."/>
        </authorList>
    </citation>
    <scope>NUCLEOTIDE SEQUENCE [LARGE SCALE GENOMIC DNA]</scope>
    <source>
        <strain evidence="2 3">K1S02-6</strain>
    </source>
</reference>
<keyword evidence="3" id="KW-1185">Reference proteome</keyword>
<dbReference type="InterPro" id="IPR029062">
    <property type="entry name" value="Class_I_gatase-like"/>
</dbReference>
<dbReference type="EMBL" id="QYUR01000002">
    <property type="protein sequence ID" value="RJG13448.1"/>
    <property type="molecule type" value="Genomic_DNA"/>
</dbReference>
<dbReference type="PANTHER" id="PTHR42695">
    <property type="entry name" value="GLUTAMINE AMIDOTRANSFERASE YLR126C-RELATED"/>
    <property type="match status" value="1"/>
</dbReference>
<protein>
    <submittedName>
        <fullName evidence="2">Type 1 glutamine amidotransferase</fullName>
    </submittedName>
</protein>
<dbReference type="InterPro" id="IPR044992">
    <property type="entry name" value="ChyE-like"/>
</dbReference>
<dbReference type="Proteomes" id="UP000284021">
    <property type="component" value="Unassembled WGS sequence"/>
</dbReference>
<dbReference type="SUPFAM" id="SSF52317">
    <property type="entry name" value="Class I glutamine amidotransferase-like"/>
    <property type="match status" value="1"/>
</dbReference>
<dbReference type="CDD" id="cd01741">
    <property type="entry name" value="GATase1_1"/>
    <property type="match status" value="1"/>
</dbReference>
<comment type="caution">
    <text evidence="2">The sequence shown here is derived from an EMBL/GenBank/DDBJ whole genome shotgun (WGS) entry which is preliminary data.</text>
</comment>
<dbReference type="InterPro" id="IPR017926">
    <property type="entry name" value="GATASE"/>
</dbReference>
<accession>A0A418XLU8</accession>
<gene>
    <name evidence="2" type="ORF">D3879_09425</name>
</gene>
<dbReference type="GO" id="GO:0005829">
    <property type="term" value="C:cytosol"/>
    <property type="evidence" value="ECO:0007669"/>
    <property type="project" value="TreeGrafter"/>
</dbReference>
<keyword evidence="2" id="KW-0808">Transferase</keyword>
<feature type="domain" description="Glutamine amidotransferase" evidence="1">
    <location>
        <begin position="38"/>
        <end position="180"/>
    </location>
</feature>
<dbReference type="OrthoDB" id="9813383at2"/>
<evidence type="ECO:0000259" key="1">
    <source>
        <dbReference type="Pfam" id="PF00117"/>
    </source>
</evidence>
<evidence type="ECO:0000313" key="2">
    <source>
        <dbReference type="EMBL" id="RJG13448.1"/>
    </source>
</evidence>
<dbReference type="Gene3D" id="3.40.50.880">
    <property type="match status" value="1"/>
</dbReference>
<keyword evidence="2" id="KW-0315">Glutamine amidotransferase</keyword>
<dbReference type="RefSeq" id="WP_119953952.1">
    <property type="nucleotide sequence ID" value="NZ_QYUR01000002.1"/>
</dbReference>
<dbReference type="Pfam" id="PF00117">
    <property type="entry name" value="GATase"/>
    <property type="match status" value="1"/>
</dbReference>
<dbReference type="GO" id="GO:0016740">
    <property type="term" value="F:transferase activity"/>
    <property type="evidence" value="ECO:0007669"/>
    <property type="project" value="UniProtKB-KW"/>
</dbReference>